<keyword evidence="2" id="KW-0813">Transport</keyword>
<evidence type="ECO:0000313" key="13">
    <source>
        <dbReference type="EMBL" id="KAG5679608.1"/>
    </source>
</evidence>
<keyword evidence="11" id="KW-0175">Coiled coil</keyword>
<evidence type="ECO:0000256" key="5">
    <source>
        <dbReference type="ARBA" id="ARBA00022729"/>
    </source>
</evidence>
<evidence type="ECO:0000256" key="7">
    <source>
        <dbReference type="ARBA" id="ARBA00023065"/>
    </source>
</evidence>
<reference evidence="13" key="1">
    <citation type="submission" date="2021-03" db="EMBL/GenBank/DDBJ databases">
        <title>Chromosome level genome of the anhydrobiotic midge Polypedilum vanderplanki.</title>
        <authorList>
            <person name="Yoshida Y."/>
            <person name="Kikawada T."/>
            <person name="Gusev O."/>
        </authorList>
    </citation>
    <scope>NUCLEOTIDE SEQUENCE</scope>
    <source>
        <strain evidence="13">NIAS01</strain>
        <tissue evidence="13">Whole body or cell culture</tissue>
    </source>
</reference>
<evidence type="ECO:0000256" key="9">
    <source>
        <dbReference type="ARBA" id="ARBA00023157"/>
    </source>
</evidence>
<evidence type="ECO:0000256" key="10">
    <source>
        <dbReference type="ARBA" id="ARBA00023303"/>
    </source>
</evidence>
<keyword evidence="14" id="KW-1185">Reference proteome</keyword>
<evidence type="ECO:0000256" key="4">
    <source>
        <dbReference type="ARBA" id="ARBA00022692"/>
    </source>
</evidence>
<keyword evidence="9" id="KW-1015">Disulfide bond</keyword>
<organism evidence="13 14">
    <name type="scientific">Polypedilum vanderplanki</name>
    <name type="common">Sleeping chironomid midge</name>
    <dbReference type="NCBI Taxonomy" id="319348"/>
    <lineage>
        <taxon>Eukaryota</taxon>
        <taxon>Metazoa</taxon>
        <taxon>Ecdysozoa</taxon>
        <taxon>Arthropoda</taxon>
        <taxon>Hexapoda</taxon>
        <taxon>Insecta</taxon>
        <taxon>Pterygota</taxon>
        <taxon>Neoptera</taxon>
        <taxon>Endopterygota</taxon>
        <taxon>Diptera</taxon>
        <taxon>Nematocera</taxon>
        <taxon>Chironomoidea</taxon>
        <taxon>Chironomidae</taxon>
        <taxon>Chironominae</taxon>
        <taxon>Polypedilum</taxon>
        <taxon>Polypedilum</taxon>
    </lineage>
</organism>
<dbReference type="AlphaFoldDB" id="A0A9J6CCP0"/>
<evidence type="ECO:0000313" key="14">
    <source>
        <dbReference type="Proteomes" id="UP001107558"/>
    </source>
</evidence>
<keyword evidence="4" id="KW-0812">Transmembrane</keyword>
<dbReference type="Proteomes" id="UP001107558">
    <property type="component" value="Chromosome 1"/>
</dbReference>
<dbReference type="EMBL" id="JADBJN010000001">
    <property type="protein sequence ID" value="KAG5679608.1"/>
    <property type="molecule type" value="Genomic_DNA"/>
</dbReference>
<dbReference type="Pfam" id="PF13855">
    <property type="entry name" value="LRR_8"/>
    <property type="match status" value="1"/>
</dbReference>
<evidence type="ECO:0000256" key="3">
    <source>
        <dbReference type="ARBA" id="ARBA00022475"/>
    </source>
</evidence>
<keyword evidence="6" id="KW-1133">Transmembrane helix</keyword>
<name>A0A9J6CCP0_POLVA</name>
<dbReference type="Gene3D" id="3.80.10.10">
    <property type="entry name" value="Ribonuclease Inhibitor"/>
    <property type="match status" value="1"/>
</dbReference>
<evidence type="ECO:0000256" key="1">
    <source>
        <dbReference type="ARBA" id="ARBA00004162"/>
    </source>
</evidence>
<dbReference type="PANTHER" id="PTHR46473">
    <property type="entry name" value="GH08155P"/>
    <property type="match status" value="1"/>
</dbReference>
<dbReference type="PANTHER" id="PTHR46473:SF10">
    <property type="entry name" value="LD45603P-RELATED"/>
    <property type="match status" value="1"/>
</dbReference>
<evidence type="ECO:0000256" key="2">
    <source>
        <dbReference type="ARBA" id="ARBA00022448"/>
    </source>
</evidence>
<comment type="caution">
    <text evidence="13">The sequence shown here is derived from an EMBL/GenBank/DDBJ whole genome shotgun (WGS) entry which is preliminary data.</text>
</comment>
<evidence type="ECO:0000256" key="11">
    <source>
        <dbReference type="SAM" id="Coils"/>
    </source>
</evidence>
<keyword evidence="7" id="KW-0406">Ion transport</keyword>
<evidence type="ECO:0000256" key="8">
    <source>
        <dbReference type="ARBA" id="ARBA00023136"/>
    </source>
</evidence>
<dbReference type="GO" id="GO:0034220">
    <property type="term" value="P:monoatomic ion transmembrane transport"/>
    <property type="evidence" value="ECO:0007669"/>
    <property type="project" value="UniProtKB-KW"/>
</dbReference>
<evidence type="ECO:0000256" key="6">
    <source>
        <dbReference type="ARBA" id="ARBA00022989"/>
    </source>
</evidence>
<dbReference type="OrthoDB" id="7783855at2759"/>
<sequence length="272" mass="31802">MKFSSFTILICCFSIFPVRNSMTIKCNYSMSAYWSIKERDYKCKVQNIDDFTGNRVTIEKAEGNHTIGKSNDDVKFFTITSANLTYFPKNIENVFKNLELIAIWDSNLIELTSEDLRPFAKLKDFYLQGNPIEVIREDLFVHNPNIEVLILENNKISHIDSKALSYLNNLEVIDLKNNVCEFDKDEANIRSEVLEIVKQIEQGQCQSPKHTTSENPLMSQINQRDENLKFNQEYEEKIKKLSEEIQQYKNIINKQEEQLKNITELNLLQLQP</sequence>
<feature type="signal peptide" evidence="12">
    <location>
        <begin position="1"/>
        <end position="21"/>
    </location>
</feature>
<keyword evidence="3" id="KW-1003">Cell membrane</keyword>
<gene>
    <name evidence="13" type="ORF">PVAND_009168</name>
</gene>
<dbReference type="InterPro" id="IPR051432">
    <property type="entry name" value="KCNMA1_auxiliary"/>
</dbReference>
<keyword evidence="10" id="KW-0407">Ion channel</keyword>
<comment type="subcellular location">
    <subcellularLocation>
        <location evidence="1">Cell membrane</location>
        <topology evidence="1">Single-pass membrane protein</topology>
    </subcellularLocation>
</comment>
<dbReference type="InterPro" id="IPR032675">
    <property type="entry name" value="LRR_dom_sf"/>
</dbReference>
<accession>A0A9J6CCP0</accession>
<feature type="coiled-coil region" evidence="11">
    <location>
        <begin position="224"/>
        <end position="265"/>
    </location>
</feature>
<dbReference type="SUPFAM" id="SSF52058">
    <property type="entry name" value="L domain-like"/>
    <property type="match status" value="1"/>
</dbReference>
<evidence type="ECO:0000256" key="12">
    <source>
        <dbReference type="SAM" id="SignalP"/>
    </source>
</evidence>
<keyword evidence="5 12" id="KW-0732">Signal</keyword>
<protein>
    <submittedName>
        <fullName evidence="13">Uncharacterized protein</fullName>
    </submittedName>
</protein>
<proteinExistence type="predicted"/>
<keyword evidence="8" id="KW-0472">Membrane</keyword>
<dbReference type="InterPro" id="IPR001611">
    <property type="entry name" value="Leu-rich_rpt"/>
</dbReference>
<feature type="chain" id="PRO_5039897348" evidence="12">
    <location>
        <begin position="22"/>
        <end position="272"/>
    </location>
</feature>
<dbReference type="GO" id="GO:0005886">
    <property type="term" value="C:plasma membrane"/>
    <property type="evidence" value="ECO:0007669"/>
    <property type="project" value="UniProtKB-SubCell"/>
</dbReference>